<dbReference type="InterPro" id="IPR021665">
    <property type="entry name" value="Mediator_Med16_N"/>
</dbReference>
<dbReference type="Proteomes" id="UP001285441">
    <property type="component" value="Unassembled WGS sequence"/>
</dbReference>
<evidence type="ECO:0000256" key="2">
    <source>
        <dbReference type="ARBA" id="ARBA00006543"/>
    </source>
</evidence>
<dbReference type="PANTHER" id="PTHR13224:SF6">
    <property type="entry name" value="MEDIATOR OF RNA POLYMERASE II TRANSCRIPTION SUBUNIT 16"/>
    <property type="match status" value="1"/>
</dbReference>
<evidence type="ECO:0000256" key="1">
    <source>
        <dbReference type="ARBA" id="ARBA00004123"/>
    </source>
</evidence>
<evidence type="ECO:0000313" key="14">
    <source>
        <dbReference type="Proteomes" id="UP001285441"/>
    </source>
</evidence>
<comment type="similarity">
    <text evidence="2 9">Belongs to the Mediator complex subunit 16 family.</text>
</comment>
<dbReference type="Pfam" id="PF20719">
    <property type="entry name" value="Med16_C"/>
    <property type="match status" value="1"/>
</dbReference>
<evidence type="ECO:0000259" key="11">
    <source>
        <dbReference type="Pfam" id="PF11635"/>
    </source>
</evidence>
<comment type="function">
    <text evidence="9">Component of the Mediator complex, a coactivator involved in the regulated transcription of nearly all RNA polymerase II-dependent genes. Mediator functions as a bridge to convey information from gene-specific regulatory proteins to the basal RNA polymerase II transcription machinery. Mediator is recruited to promoters by direct interactions with regulatory proteins and serves as a scaffold for the assembly of a functional preinitiation complex with RNA polymerase II and the general transcription factors.</text>
</comment>
<evidence type="ECO:0000256" key="3">
    <source>
        <dbReference type="ARBA" id="ARBA00019614"/>
    </source>
</evidence>
<dbReference type="Pfam" id="PF11635">
    <property type="entry name" value="Med16_N"/>
    <property type="match status" value="1"/>
</dbReference>
<evidence type="ECO:0000256" key="4">
    <source>
        <dbReference type="ARBA" id="ARBA00023015"/>
    </source>
</evidence>
<feature type="compositionally biased region" description="Low complexity" evidence="10">
    <location>
        <begin position="812"/>
        <end position="824"/>
    </location>
</feature>
<evidence type="ECO:0000256" key="5">
    <source>
        <dbReference type="ARBA" id="ARBA00023159"/>
    </source>
</evidence>
<proteinExistence type="inferred from homology"/>
<keyword evidence="6 9" id="KW-0804">Transcription</keyword>
<dbReference type="EMBL" id="JAULSW010000008">
    <property type="protein sequence ID" value="KAK3372390.1"/>
    <property type="molecule type" value="Genomic_DNA"/>
</dbReference>
<feature type="domain" description="Mediator complex subunit 16 C-terminal" evidence="12">
    <location>
        <begin position="862"/>
        <end position="974"/>
    </location>
</feature>
<sequence length="984" mass="108879">MSGAHDMPGLLLGDGLGVDADMHDITLHDVDLFGDPVMDSTLALPTRPLPSKQLLQRLDELRTRGCCQGIAWSRQGTIASITPDGKSIDLRFLRCRPDSGTWELTSSNPWSTVSPPLQGGPIVHLAWASTSSPELAVIDAVGRVTILSFSITLNRSYSVRRWDSDPVDDLHAVVGCYWLPLVSANRSFNVTHGQAVWNQSDYRYDNFISPSMGPFHPNPGKSALLCITTNGFLKLFFSQNSNRIEETDIELENITSSEDLITHSAMCSDKNTVLIAMATASKQLKIVRAIIHWGLPQPTDKQAPPGSMPLHPTIKDSHVAVTSWLQHGAGNTPLDASMTQLSHIELLPAAVEGQPPTLSPPLVLTVRSFVPNETSPFSQEPQSIIDRWGIHFDQSQSLHPAFEQLGSKNAPRPPPLTPRLRKLESIIMPKIIVSIHQLQLGKVLCFVFSDGTLQYRDRITMNETLNETNITHITSLHHVGFQFFDASPCLQVAFSPTNCSFVQVCEDGTLKWNRLNYPMEDPTVALQDPSQYHAVLAGLSLALAPSAVHQTNCDDILAIARPFSQKTDFTYAWIREIVKLLKFSVDYSEESHHDQLVRNHHLQLCLSILNHLGFRGEFEPRSFGGKFAMLALNVRNIVILITIASNTPINLKGQLSPLDEPEVVEALAGCAKWAVDLLSWMTDCLYRLLDDPIFMSILSDPKRFPELANYLQSQGDVSLHLLLCSSTRGFLSAACRRLTHLQSLCTRATQFYKNASRPPSPLKNAYEKMQHSTSSSLVKVHKFDNLVGGLSEDIRSAYRRTLSGLVSKPKPQNGTGNTQQGQDGNEQLVKKAQAHCELDMLLAANPPPGFREVLFNFFNTSLPNFRVQTDPARLYFGNYDLLEVEDNPKILAAKKTAGKYIDVFKRVEIYSGAGTVKNALSKNGGHANGAGEEEGPRWRRCVRCASVMEDVYGQRPGFTFVLAQQRKCSCGGNWGLLPRGSLVT</sequence>
<reference evidence="13" key="1">
    <citation type="journal article" date="2023" name="Mol. Phylogenet. Evol.">
        <title>Genome-scale phylogeny and comparative genomics of the fungal order Sordariales.</title>
        <authorList>
            <person name="Hensen N."/>
            <person name="Bonometti L."/>
            <person name="Westerberg I."/>
            <person name="Brannstrom I.O."/>
            <person name="Guillou S."/>
            <person name="Cros-Aarteil S."/>
            <person name="Calhoun S."/>
            <person name="Haridas S."/>
            <person name="Kuo A."/>
            <person name="Mondo S."/>
            <person name="Pangilinan J."/>
            <person name="Riley R."/>
            <person name="LaButti K."/>
            <person name="Andreopoulos B."/>
            <person name="Lipzen A."/>
            <person name="Chen C."/>
            <person name="Yan M."/>
            <person name="Daum C."/>
            <person name="Ng V."/>
            <person name="Clum A."/>
            <person name="Steindorff A."/>
            <person name="Ohm R.A."/>
            <person name="Martin F."/>
            <person name="Silar P."/>
            <person name="Natvig D.O."/>
            <person name="Lalanne C."/>
            <person name="Gautier V."/>
            <person name="Ament-Velasquez S.L."/>
            <person name="Kruys A."/>
            <person name="Hutchinson M.I."/>
            <person name="Powell A.J."/>
            <person name="Barry K."/>
            <person name="Miller A.N."/>
            <person name="Grigoriev I.V."/>
            <person name="Debuchy R."/>
            <person name="Gladieux P."/>
            <person name="Hiltunen Thoren M."/>
            <person name="Johannesson H."/>
        </authorList>
    </citation>
    <scope>NUCLEOTIDE SEQUENCE</scope>
    <source>
        <strain evidence="13">CBS 232.78</strain>
    </source>
</reference>
<feature type="domain" description="Mediator complex subunit Med16 N-terminal" evidence="11">
    <location>
        <begin position="165"/>
        <end position="483"/>
    </location>
</feature>
<dbReference type="InterPro" id="IPR048338">
    <property type="entry name" value="Mediator_Med16"/>
</dbReference>
<organism evidence="13 14">
    <name type="scientific">Podospora didyma</name>
    <dbReference type="NCBI Taxonomy" id="330526"/>
    <lineage>
        <taxon>Eukaryota</taxon>
        <taxon>Fungi</taxon>
        <taxon>Dikarya</taxon>
        <taxon>Ascomycota</taxon>
        <taxon>Pezizomycotina</taxon>
        <taxon>Sordariomycetes</taxon>
        <taxon>Sordariomycetidae</taxon>
        <taxon>Sordariales</taxon>
        <taxon>Podosporaceae</taxon>
        <taxon>Podospora</taxon>
    </lineage>
</organism>
<feature type="region of interest" description="Disordered" evidence="10">
    <location>
        <begin position="805"/>
        <end position="824"/>
    </location>
</feature>
<keyword evidence="5 9" id="KW-0010">Activator</keyword>
<keyword evidence="4 9" id="KW-0805">Transcription regulation</keyword>
<comment type="subunit">
    <text evidence="9">Component of the Mediator complex.</text>
</comment>
<gene>
    <name evidence="9" type="primary">MED16</name>
    <name evidence="13" type="ORF">B0H63DRAFT_293778</name>
</gene>
<evidence type="ECO:0000256" key="6">
    <source>
        <dbReference type="ARBA" id="ARBA00023163"/>
    </source>
</evidence>
<keyword evidence="14" id="KW-1185">Reference proteome</keyword>
<name>A0AAE0N6T3_9PEZI</name>
<keyword evidence="7 9" id="KW-0539">Nucleus</keyword>
<dbReference type="InterPro" id="IPR048339">
    <property type="entry name" value="Mediator_Med16_C"/>
</dbReference>
<evidence type="ECO:0000256" key="7">
    <source>
        <dbReference type="ARBA" id="ARBA00023242"/>
    </source>
</evidence>
<comment type="subcellular location">
    <subcellularLocation>
        <location evidence="1 9">Nucleus</location>
    </subcellularLocation>
</comment>
<dbReference type="GO" id="GO:0016592">
    <property type="term" value="C:mediator complex"/>
    <property type="evidence" value="ECO:0007669"/>
    <property type="project" value="InterPro"/>
</dbReference>
<evidence type="ECO:0000256" key="10">
    <source>
        <dbReference type="SAM" id="MobiDB-lite"/>
    </source>
</evidence>
<dbReference type="GO" id="GO:0045893">
    <property type="term" value="P:positive regulation of DNA-templated transcription"/>
    <property type="evidence" value="ECO:0007669"/>
    <property type="project" value="TreeGrafter"/>
</dbReference>
<evidence type="ECO:0000256" key="9">
    <source>
        <dbReference type="RuleBase" id="RU364149"/>
    </source>
</evidence>
<comment type="caution">
    <text evidence="13">The sequence shown here is derived from an EMBL/GenBank/DDBJ whole genome shotgun (WGS) entry which is preliminary data.</text>
</comment>
<reference evidence="13" key="2">
    <citation type="submission" date="2023-06" db="EMBL/GenBank/DDBJ databases">
        <authorList>
            <consortium name="Lawrence Berkeley National Laboratory"/>
            <person name="Haridas S."/>
            <person name="Hensen N."/>
            <person name="Bonometti L."/>
            <person name="Westerberg I."/>
            <person name="Brannstrom I.O."/>
            <person name="Guillou S."/>
            <person name="Cros-Aarteil S."/>
            <person name="Calhoun S."/>
            <person name="Kuo A."/>
            <person name="Mondo S."/>
            <person name="Pangilinan J."/>
            <person name="Riley R."/>
            <person name="LaButti K."/>
            <person name="Andreopoulos B."/>
            <person name="Lipzen A."/>
            <person name="Chen C."/>
            <person name="Yanf M."/>
            <person name="Daum C."/>
            <person name="Ng V."/>
            <person name="Clum A."/>
            <person name="Steindorff A."/>
            <person name="Ohm R."/>
            <person name="Martin F."/>
            <person name="Silar P."/>
            <person name="Natvig D."/>
            <person name="Lalanne C."/>
            <person name="Gautier V."/>
            <person name="Ament-velasquez S.L."/>
            <person name="Kruys A."/>
            <person name="Hutchinson M.I."/>
            <person name="Powell A.J."/>
            <person name="Barry K."/>
            <person name="Miller A.N."/>
            <person name="Grigoriev I.V."/>
            <person name="Debuchy R."/>
            <person name="Gladieux P."/>
            <person name="Thoren M.H."/>
            <person name="Johannesson H."/>
        </authorList>
    </citation>
    <scope>NUCLEOTIDE SEQUENCE</scope>
    <source>
        <strain evidence="13">CBS 232.78</strain>
    </source>
</reference>
<dbReference type="PANTHER" id="PTHR13224">
    <property type="entry name" value="THYROID HORMONE RECEPTOR-ASSOCIATED PROTEIN-RELATED"/>
    <property type="match status" value="1"/>
</dbReference>
<accession>A0AAE0N6T3</accession>
<evidence type="ECO:0000313" key="13">
    <source>
        <dbReference type="EMBL" id="KAK3372390.1"/>
    </source>
</evidence>
<dbReference type="AlphaFoldDB" id="A0AAE0N6T3"/>
<evidence type="ECO:0000259" key="12">
    <source>
        <dbReference type="Pfam" id="PF20719"/>
    </source>
</evidence>
<protein>
    <recommendedName>
        <fullName evidence="3 9">Mediator of RNA polymerase II transcription subunit 16</fullName>
    </recommendedName>
    <alternativeName>
        <fullName evidence="8 9">Mediator complex subunit 16</fullName>
    </alternativeName>
</protein>
<evidence type="ECO:0000256" key="8">
    <source>
        <dbReference type="ARBA" id="ARBA00032015"/>
    </source>
</evidence>